<organism evidence="2 3">
    <name type="scientific">Oryzomicrobium terrae</name>
    <dbReference type="NCBI Taxonomy" id="1735038"/>
    <lineage>
        <taxon>Bacteria</taxon>
        <taxon>Pseudomonadati</taxon>
        <taxon>Pseudomonadota</taxon>
        <taxon>Betaproteobacteria</taxon>
        <taxon>Rhodocyclales</taxon>
        <taxon>Rhodocyclaceae</taxon>
        <taxon>Oryzomicrobium</taxon>
    </lineage>
</organism>
<evidence type="ECO:0000256" key="1">
    <source>
        <dbReference type="SAM" id="MobiDB-lite"/>
    </source>
</evidence>
<dbReference type="EMBL" id="CP022579">
    <property type="protein sequence ID" value="QEL64537.1"/>
    <property type="molecule type" value="Genomic_DNA"/>
</dbReference>
<feature type="region of interest" description="Disordered" evidence="1">
    <location>
        <begin position="42"/>
        <end position="84"/>
    </location>
</feature>
<name>A0A5C1E8K0_9RHOO</name>
<evidence type="ECO:0000313" key="2">
    <source>
        <dbReference type="EMBL" id="QEL64537.1"/>
    </source>
</evidence>
<evidence type="ECO:0000313" key="3">
    <source>
        <dbReference type="Proteomes" id="UP000323671"/>
    </source>
</evidence>
<dbReference type="KEGG" id="otr:OTERR_10610"/>
<keyword evidence="3" id="KW-1185">Reference proteome</keyword>
<accession>A0A5C1E8K0</accession>
<protein>
    <submittedName>
        <fullName evidence="2">Uncharacterized protein</fullName>
    </submittedName>
</protein>
<dbReference type="Proteomes" id="UP000323671">
    <property type="component" value="Chromosome"/>
</dbReference>
<feature type="compositionally biased region" description="Basic and acidic residues" evidence="1">
    <location>
        <begin position="68"/>
        <end position="84"/>
    </location>
</feature>
<gene>
    <name evidence="2" type="ORF">OTERR_10610</name>
</gene>
<dbReference type="RefSeq" id="WP_149425084.1">
    <property type="nucleotide sequence ID" value="NZ_CP022579.1"/>
</dbReference>
<sequence length="84" mass="9176">MFSLHTLLRPLRSALTRASLRLASKLIVSLLRRLTPVVTTPHGAEPAMARARRGTPTGNAASGAPRSRVIDGDARRIDDPRSHW</sequence>
<proteinExistence type="predicted"/>
<reference evidence="2 3" key="1">
    <citation type="submission" date="2017-07" db="EMBL/GenBank/DDBJ databases">
        <title>Complete genome sequence of Oryzomicrobium terrae TPP412.</title>
        <authorList>
            <person name="Chiu L.-W."/>
            <person name="Lo K.-J."/>
            <person name="Tsai Y.-M."/>
            <person name="Lin S.-S."/>
            <person name="Kuo C.-H."/>
            <person name="Liu C.-T."/>
        </authorList>
    </citation>
    <scope>NUCLEOTIDE SEQUENCE [LARGE SCALE GENOMIC DNA]</scope>
    <source>
        <strain evidence="2 3">TPP412</strain>
    </source>
</reference>
<dbReference type="AlphaFoldDB" id="A0A5C1E8K0"/>